<dbReference type="RefSeq" id="WP_202244679.1">
    <property type="nucleotide sequence ID" value="NZ_JAESIY010000006.1"/>
</dbReference>
<dbReference type="SMART" id="SM00850">
    <property type="entry name" value="LytTR"/>
    <property type="match status" value="1"/>
</dbReference>
<dbReference type="PANTHER" id="PTHR37299">
    <property type="entry name" value="TRANSCRIPTIONAL REGULATOR-RELATED"/>
    <property type="match status" value="1"/>
</dbReference>
<reference evidence="4" key="1">
    <citation type="submission" date="2021-01" db="EMBL/GenBank/DDBJ databases">
        <title>Fulvivirga kasyanovii gen. nov., sp nov., a novel member of the phylum Bacteroidetes isolated from seawater in a mussel farm.</title>
        <authorList>
            <person name="Zhao L.-H."/>
            <person name="Wang Z.-J."/>
        </authorList>
    </citation>
    <scope>NUCLEOTIDE SEQUENCE</scope>
    <source>
        <strain evidence="4">2943</strain>
    </source>
</reference>
<organism evidence="4 5">
    <name type="scientific">Fulvivirga sediminis</name>
    <dbReference type="NCBI Taxonomy" id="2803949"/>
    <lineage>
        <taxon>Bacteria</taxon>
        <taxon>Pseudomonadati</taxon>
        <taxon>Bacteroidota</taxon>
        <taxon>Cytophagia</taxon>
        <taxon>Cytophagales</taxon>
        <taxon>Fulvivirgaceae</taxon>
        <taxon>Fulvivirga</taxon>
    </lineage>
</organism>
<dbReference type="Pfam" id="PF00072">
    <property type="entry name" value="Response_reg"/>
    <property type="match status" value="1"/>
</dbReference>
<dbReference type="GO" id="GO:0003677">
    <property type="term" value="F:DNA binding"/>
    <property type="evidence" value="ECO:0007669"/>
    <property type="project" value="InterPro"/>
</dbReference>
<keyword evidence="1" id="KW-0597">Phosphoprotein</keyword>
<dbReference type="InterPro" id="IPR007492">
    <property type="entry name" value="LytTR_DNA-bd_dom"/>
</dbReference>
<dbReference type="Pfam" id="PF04397">
    <property type="entry name" value="LytTR"/>
    <property type="match status" value="1"/>
</dbReference>
<sequence>MKIDCLVIDDEKLARDLLLEFLEPYPEIEVIAECSKGQEAVDKIDKMKPKLIFLDVQMPGMNGFDVLEAITHKPYVIFTTAYDQYAIQAFDKNAVDYVLKPLDEERFKLAIKRATDRISAEKSNVEDILMNLQTNKKEDEQYSSHLFVQKSEKLLNLDVQDIVHLEASGDYTVLTTKNDQYLSSSGIGKLEEKLDPNKFIRIHRSTIINLSYLKEIEKHFNGGLIVKMENGKSFPVSRTYAKQIRKKVV</sequence>
<name>A0A937FAF2_9BACT</name>
<evidence type="ECO:0000256" key="1">
    <source>
        <dbReference type="PROSITE-ProRule" id="PRU00169"/>
    </source>
</evidence>
<proteinExistence type="predicted"/>
<comment type="caution">
    <text evidence="4">The sequence shown here is derived from an EMBL/GenBank/DDBJ whole genome shotgun (WGS) entry which is preliminary data.</text>
</comment>
<evidence type="ECO:0000313" key="5">
    <source>
        <dbReference type="Proteomes" id="UP000659388"/>
    </source>
</evidence>
<dbReference type="PANTHER" id="PTHR37299:SF1">
    <property type="entry name" value="STAGE 0 SPORULATION PROTEIN A HOMOLOG"/>
    <property type="match status" value="1"/>
</dbReference>
<keyword evidence="5" id="KW-1185">Reference proteome</keyword>
<evidence type="ECO:0000259" key="3">
    <source>
        <dbReference type="PROSITE" id="PS50930"/>
    </source>
</evidence>
<dbReference type="PROSITE" id="PS50930">
    <property type="entry name" value="HTH_LYTTR"/>
    <property type="match status" value="1"/>
</dbReference>
<feature type="domain" description="Response regulatory" evidence="2">
    <location>
        <begin position="4"/>
        <end position="115"/>
    </location>
</feature>
<dbReference type="EMBL" id="JAESIY010000006">
    <property type="protein sequence ID" value="MBL3656883.1"/>
    <property type="molecule type" value="Genomic_DNA"/>
</dbReference>
<feature type="domain" description="HTH LytTR-type" evidence="3">
    <location>
        <begin position="146"/>
        <end position="249"/>
    </location>
</feature>
<gene>
    <name evidence="4" type="ORF">JL102_12120</name>
</gene>
<dbReference type="AlphaFoldDB" id="A0A937FAF2"/>
<protein>
    <submittedName>
        <fullName evidence="4">Response regulator transcription factor</fullName>
    </submittedName>
</protein>
<evidence type="ECO:0000313" key="4">
    <source>
        <dbReference type="EMBL" id="MBL3656883.1"/>
    </source>
</evidence>
<dbReference type="GO" id="GO:0000156">
    <property type="term" value="F:phosphorelay response regulator activity"/>
    <property type="evidence" value="ECO:0007669"/>
    <property type="project" value="InterPro"/>
</dbReference>
<dbReference type="InterPro" id="IPR001789">
    <property type="entry name" value="Sig_transdc_resp-reg_receiver"/>
</dbReference>
<dbReference type="Proteomes" id="UP000659388">
    <property type="component" value="Unassembled WGS sequence"/>
</dbReference>
<dbReference type="InterPro" id="IPR046947">
    <property type="entry name" value="LytR-like"/>
</dbReference>
<dbReference type="Gene3D" id="2.40.50.1020">
    <property type="entry name" value="LytTr DNA-binding domain"/>
    <property type="match status" value="1"/>
</dbReference>
<dbReference type="Gene3D" id="3.40.50.2300">
    <property type="match status" value="1"/>
</dbReference>
<evidence type="ECO:0000259" key="2">
    <source>
        <dbReference type="PROSITE" id="PS50110"/>
    </source>
</evidence>
<feature type="modified residue" description="4-aspartylphosphate" evidence="1">
    <location>
        <position position="55"/>
    </location>
</feature>
<dbReference type="SMART" id="SM00448">
    <property type="entry name" value="REC"/>
    <property type="match status" value="1"/>
</dbReference>
<dbReference type="InterPro" id="IPR011006">
    <property type="entry name" value="CheY-like_superfamily"/>
</dbReference>
<dbReference type="SUPFAM" id="SSF52172">
    <property type="entry name" value="CheY-like"/>
    <property type="match status" value="1"/>
</dbReference>
<dbReference type="PROSITE" id="PS50110">
    <property type="entry name" value="RESPONSE_REGULATORY"/>
    <property type="match status" value="1"/>
</dbReference>
<accession>A0A937FAF2</accession>